<dbReference type="NCBIfam" id="NF038029">
    <property type="entry name" value="LP_plasma"/>
    <property type="match status" value="1"/>
</dbReference>
<dbReference type="EMBL" id="RAHC01000013">
    <property type="protein sequence ID" value="RUP75899.1"/>
    <property type="molecule type" value="Genomic_DNA"/>
</dbReference>
<keyword evidence="1" id="KW-0472">Membrane</keyword>
<evidence type="ECO:0000313" key="2">
    <source>
        <dbReference type="EMBL" id="RUP75899.1"/>
    </source>
</evidence>
<protein>
    <recommendedName>
        <fullName evidence="4">Lipoprotein</fullName>
    </recommendedName>
</protein>
<reference evidence="2 3" key="1">
    <citation type="journal article" date="2019" name="Genome Biol. Evol.">
        <title>Toxin and genome evolution in a Drosophila defensive symbiosis.</title>
        <authorList>
            <person name="Ballinger M.J."/>
            <person name="Gawryluk R.M."/>
            <person name="Perlman S.J."/>
        </authorList>
    </citation>
    <scope>NUCLEOTIDE SEQUENCE [LARGE SCALE GENOMIC DNA]</scope>
    <source>
        <strain evidence="3">sNeo</strain>
    </source>
</reference>
<dbReference type="Proteomes" id="UP000274545">
    <property type="component" value="Unassembled WGS sequence"/>
</dbReference>
<name>A0A3S0ZVE7_9MOLU</name>
<keyword evidence="1" id="KW-0812">Transmembrane</keyword>
<organism evidence="2 3">
    <name type="scientific">Spiroplasma poulsonii</name>
    <dbReference type="NCBI Taxonomy" id="2138"/>
    <lineage>
        <taxon>Bacteria</taxon>
        <taxon>Bacillati</taxon>
        <taxon>Mycoplasmatota</taxon>
        <taxon>Mollicutes</taxon>
        <taxon>Entomoplasmatales</taxon>
        <taxon>Spiroplasmataceae</taxon>
        <taxon>Spiroplasma</taxon>
    </lineage>
</organism>
<proteinExistence type="predicted"/>
<gene>
    <name evidence="2" type="ORF">D6D54_07620</name>
</gene>
<evidence type="ECO:0008006" key="4">
    <source>
        <dbReference type="Google" id="ProtNLM"/>
    </source>
</evidence>
<sequence>MKKSANINDKKIDEYYNMKKILILLGTITLIWTSTTSLVSCNIFNKDFNNKIETFKYTEEELKKIKAKNKINTINQETRDNLEWIAPQEKPFDNVDNRYYFVVWREQKEDDWYSTLFIHNSDKARTIDKLLAITKAEEFLDLFAGGRGGGMERVWSRDNGTYFKAVYRWNLNTNIPNLTVDYKTGEIKV</sequence>
<comment type="caution">
    <text evidence="2">The sequence shown here is derived from an EMBL/GenBank/DDBJ whole genome shotgun (WGS) entry which is preliminary data.</text>
</comment>
<feature type="transmembrane region" description="Helical" evidence="1">
    <location>
        <begin position="21"/>
        <end position="40"/>
    </location>
</feature>
<dbReference type="InterPro" id="IPR054816">
    <property type="entry name" value="Lipoprotein_mollicutes-type_CS"/>
</dbReference>
<evidence type="ECO:0000256" key="1">
    <source>
        <dbReference type="SAM" id="Phobius"/>
    </source>
</evidence>
<accession>A0A3S0ZVE7</accession>
<dbReference type="AlphaFoldDB" id="A0A3S0ZVE7"/>
<evidence type="ECO:0000313" key="3">
    <source>
        <dbReference type="Proteomes" id="UP000274545"/>
    </source>
</evidence>
<keyword evidence="1" id="KW-1133">Transmembrane helix</keyword>